<organism evidence="2 4">
    <name type="scientific">Bacteroides caccae</name>
    <dbReference type="NCBI Taxonomy" id="47678"/>
    <lineage>
        <taxon>Bacteria</taxon>
        <taxon>Pseudomonadati</taxon>
        <taxon>Bacteroidota</taxon>
        <taxon>Bacteroidia</taxon>
        <taxon>Bacteroidales</taxon>
        <taxon>Bacteroidaceae</taxon>
        <taxon>Bacteroides</taxon>
    </lineage>
</organism>
<keyword evidence="1" id="KW-0812">Transmembrane</keyword>
<dbReference type="Proteomes" id="UP000095725">
    <property type="component" value="Unassembled WGS sequence"/>
</dbReference>
<name>A0A174IHW6_9BACE</name>
<dbReference type="InterPro" id="IPR058512">
    <property type="entry name" value="DUF8199"/>
</dbReference>
<evidence type="ECO:0000313" key="4">
    <source>
        <dbReference type="Proteomes" id="UP000095657"/>
    </source>
</evidence>
<sequence length="155" mass="17278">MVIIFFERNSWYSLFLFLSLSPDMKRLAYITAMFLSLLIIYSGAGVSIVHYCCAGCETVQSCCATGCPKCKKSHTCDSKKDCKNEGCTATIYKLNLMNHATELTVAAPVVDLFCEQFCYLLNIGYTGKPVEYIIPSSPPPICSRQMLALYSTYII</sequence>
<evidence type="ECO:0000313" key="2">
    <source>
        <dbReference type="EMBL" id="CUO84529.1"/>
    </source>
</evidence>
<dbReference type="STRING" id="47678.ERS852494_00884"/>
<reference evidence="4 5" key="1">
    <citation type="submission" date="2015-09" db="EMBL/GenBank/DDBJ databases">
        <authorList>
            <consortium name="Pathogen Informatics"/>
        </authorList>
    </citation>
    <scope>NUCLEOTIDE SEQUENCE [LARGE SCALE GENOMIC DNA]</scope>
    <source>
        <strain evidence="2 4">2789STDY5834880</strain>
        <strain evidence="3 5">2789STDY5834946</strain>
    </source>
</reference>
<keyword evidence="1" id="KW-1133">Transmembrane helix</keyword>
<gene>
    <name evidence="2" type="ORF">ERS852494_00884</name>
    <name evidence="3" type="ORF">ERS852558_03947</name>
</gene>
<dbReference type="AlphaFoldDB" id="A0A174IHW6"/>
<dbReference type="EMBL" id="CZBL01000020">
    <property type="protein sequence ID" value="CUQ50585.1"/>
    <property type="molecule type" value="Genomic_DNA"/>
</dbReference>
<protein>
    <submittedName>
        <fullName evidence="2">Uncharacterized protein</fullName>
    </submittedName>
</protein>
<proteinExistence type="predicted"/>
<dbReference type="Proteomes" id="UP000095657">
    <property type="component" value="Unassembled WGS sequence"/>
</dbReference>
<dbReference type="Pfam" id="PF26622">
    <property type="entry name" value="DUF8199"/>
    <property type="match status" value="1"/>
</dbReference>
<accession>A0A174IHW6</accession>
<evidence type="ECO:0000313" key="5">
    <source>
        <dbReference type="Proteomes" id="UP000095725"/>
    </source>
</evidence>
<evidence type="ECO:0000256" key="1">
    <source>
        <dbReference type="SAM" id="Phobius"/>
    </source>
</evidence>
<keyword evidence="1" id="KW-0472">Membrane</keyword>
<dbReference type="EMBL" id="CZAI01000002">
    <property type="protein sequence ID" value="CUO84529.1"/>
    <property type="molecule type" value="Genomic_DNA"/>
</dbReference>
<evidence type="ECO:0000313" key="3">
    <source>
        <dbReference type="EMBL" id="CUQ50585.1"/>
    </source>
</evidence>
<feature type="transmembrane region" description="Helical" evidence="1">
    <location>
        <begin position="27"/>
        <end position="51"/>
    </location>
</feature>